<dbReference type="Proteomes" id="UP001501447">
    <property type="component" value="Unassembled WGS sequence"/>
</dbReference>
<feature type="compositionally biased region" description="Low complexity" evidence="4">
    <location>
        <begin position="1"/>
        <end position="12"/>
    </location>
</feature>
<feature type="region of interest" description="Disordered" evidence="4">
    <location>
        <begin position="1"/>
        <end position="79"/>
    </location>
</feature>
<name>A0ABP6CF56_9ACTN</name>
<dbReference type="InterPro" id="IPR017853">
    <property type="entry name" value="GH"/>
</dbReference>
<protein>
    <recommendedName>
        <fullName evidence="5">GH26 domain-containing protein</fullName>
    </recommendedName>
</protein>
<feature type="compositionally biased region" description="Low complexity" evidence="4">
    <location>
        <begin position="23"/>
        <end position="42"/>
    </location>
</feature>
<organism evidence="6 7">
    <name type="scientific">Streptomyces axinellae</name>
    <dbReference type="NCBI Taxonomy" id="552788"/>
    <lineage>
        <taxon>Bacteria</taxon>
        <taxon>Bacillati</taxon>
        <taxon>Actinomycetota</taxon>
        <taxon>Actinomycetes</taxon>
        <taxon>Kitasatosporales</taxon>
        <taxon>Streptomycetaceae</taxon>
        <taxon>Streptomyces</taxon>
    </lineage>
</organism>
<dbReference type="PROSITE" id="PS51764">
    <property type="entry name" value="GH26"/>
    <property type="match status" value="1"/>
</dbReference>
<evidence type="ECO:0000259" key="5">
    <source>
        <dbReference type="PROSITE" id="PS51764"/>
    </source>
</evidence>
<feature type="active site" description="Proton donor" evidence="3">
    <location>
        <position position="202"/>
    </location>
</feature>
<dbReference type="InterPro" id="IPR022790">
    <property type="entry name" value="GH26_dom"/>
</dbReference>
<dbReference type="SUPFAM" id="SSF51445">
    <property type="entry name" value="(Trans)glycosidases"/>
    <property type="match status" value="1"/>
</dbReference>
<reference evidence="7" key="1">
    <citation type="journal article" date="2019" name="Int. J. Syst. Evol. Microbiol.">
        <title>The Global Catalogue of Microorganisms (GCM) 10K type strain sequencing project: providing services to taxonomists for standard genome sequencing and annotation.</title>
        <authorList>
            <consortium name="The Broad Institute Genomics Platform"/>
            <consortium name="The Broad Institute Genome Sequencing Center for Infectious Disease"/>
            <person name="Wu L."/>
            <person name="Ma J."/>
        </authorList>
    </citation>
    <scope>NUCLEOTIDE SEQUENCE [LARGE SCALE GENOMIC DNA]</scope>
    <source>
        <strain evidence="7">JCM 16373</strain>
    </source>
</reference>
<feature type="region of interest" description="Disordered" evidence="4">
    <location>
        <begin position="368"/>
        <end position="408"/>
    </location>
</feature>
<comment type="similarity">
    <text evidence="3">Belongs to the glycosyl hydrolase 26 family.</text>
</comment>
<keyword evidence="1 3" id="KW-0378">Hydrolase</keyword>
<proteinExistence type="inferred from homology"/>
<evidence type="ECO:0000256" key="3">
    <source>
        <dbReference type="PROSITE-ProRule" id="PRU01100"/>
    </source>
</evidence>
<gene>
    <name evidence="6" type="ORF">GCM10009863_29170</name>
</gene>
<comment type="caution">
    <text evidence="6">The sequence shown here is derived from an EMBL/GenBank/DDBJ whole genome shotgun (WGS) entry which is preliminary data.</text>
</comment>
<accession>A0ABP6CF56</accession>
<keyword evidence="2 3" id="KW-0326">Glycosidase</keyword>
<evidence type="ECO:0000313" key="7">
    <source>
        <dbReference type="Proteomes" id="UP001501447"/>
    </source>
</evidence>
<dbReference type="EMBL" id="BAAARJ010000008">
    <property type="protein sequence ID" value="GAA2613602.1"/>
    <property type="molecule type" value="Genomic_DNA"/>
</dbReference>
<feature type="active site" description="Nucleophile" evidence="3">
    <location>
        <position position="307"/>
    </location>
</feature>
<feature type="domain" description="GH26" evidence="5">
    <location>
        <begin position="66"/>
        <end position="370"/>
    </location>
</feature>
<dbReference type="Pfam" id="PF02156">
    <property type="entry name" value="Glyco_hydro_26"/>
    <property type="match status" value="1"/>
</dbReference>
<evidence type="ECO:0000256" key="2">
    <source>
        <dbReference type="ARBA" id="ARBA00023295"/>
    </source>
</evidence>
<evidence type="ECO:0000256" key="1">
    <source>
        <dbReference type="ARBA" id="ARBA00022801"/>
    </source>
</evidence>
<dbReference type="Gene3D" id="3.20.20.80">
    <property type="entry name" value="Glycosidases"/>
    <property type="match status" value="1"/>
</dbReference>
<keyword evidence="7" id="KW-1185">Reference proteome</keyword>
<sequence length="424" mass="46371">MLVTASTGSSADGTGGTDDGRGRSAAPAHPAASPSSSTPEGSTAGGGAAGDGAPREGATGPVTDTPAGTGTPGRPAEYRPAEGAFLSASAEGVGRMADLQRWLGGRRLQVGHTYLPGDLWVNIEGRPDFLRPWTTWRRTDSERMFVLNVPMLERNEKDLPDGEVRSLLRTGARGTFDRHFRTLARRLVRLGAPDTVIVLGWEMNGTTYTHRCGPDPRAWKSYWRHIVTTMRAVPGQKFRFDFAPNRGEDAIGWTKCYPGDDVVDIVGMDSYDQPPGEDFADMVDQPYGLRQQTDFAAAHRKPVSYPEWGLFRNGDNPAYMRGMLRWIDRHKPVYQTITDYCPHGVWQCRKNPESSAVFRHWLSARPQTAGQLTRAVRPSPGPSSPRPSSSRPFSAPGTSSSPRPPGVLGCLLRELPEQFAKRGT</sequence>
<evidence type="ECO:0000256" key="4">
    <source>
        <dbReference type="SAM" id="MobiDB-lite"/>
    </source>
</evidence>
<evidence type="ECO:0000313" key="6">
    <source>
        <dbReference type="EMBL" id="GAA2613602.1"/>
    </source>
</evidence>
<feature type="compositionally biased region" description="Low complexity" evidence="4">
    <location>
        <begin position="386"/>
        <end position="396"/>
    </location>
</feature>